<reference evidence="1" key="2">
    <citation type="submission" date="2020-02" db="EMBL/GenBank/DDBJ databases">
        <authorList>
            <consortium name="NCBI Pathogen Detection Project"/>
        </authorList>
    </citation>
    <scope>NUCLEOTIDE SEQUENCE</scope>
    <source>
        <strain evidence="1">MA.CK_00/00002125</strain>
    </source>
</reference>
<sequence length="74" mass="8368">MITYSVYADCANTQKLVAYKKAVTWLNEGRYDYDAYSGLHIAMALIAGARIGYIKNEPVSMALYCWVVSIVFFD</sequence>
<comment type="caution">
    <text evidence="1">The sequence shown here is derived from an EMBL/GenBank/DDBJ whole genome shotgun (WGS) entry which is preliminary data.</text>
</comment>
<dbReference type="EMBL" id="DAAWYJ010000029">
    <property type="protein sequence ID" value="HAG0017383.1"/>
    <property type="molecule type" value="Genomic_DNA"/>
</dbReference>
<name>A0A756I5B1_SALER</name>
<gene>
    <name evidence="1" type="ORF">G8O67_004761</name>
</gene>
<accession>A0A756I5B1</accession>
<reference evidence="1" key="1">
    <citation type="journal article" date="2018" name="Genome Biol.">
        <title>SKESA: strategic k-mer extension for scrupulous assemblies.</title>
        <authorList>
            <person name="Souvorov A."/>
            <person name="Agarwala R."/>
            <person name="Lipman D.J."/>
        </authorList>
    </citation>
    <scope>NUCLEOTIDE SEQUENCE</scope>
    <source>
        <strain evidence="1">MA.CK_00/00002125</strain>
    </source>
</reference>
<protein>
    <submittedName>
        <fullName evidence="1">Uncharacterized protein</fullName>
    </submittedName>
</protein>
<dbReference type="AlphaFoldDB" id="A0A756I5B1"/>
<organism evidence="1">
    <name type="scientific">Salmonella enterica</name>
    <name type="common">Salmonella choleraesuis</name>
    <dbReference type="NCBI Taxonomy" id="28901"/>
    <lineage>
        <taxon>Bacteria</taxon>
        <taxon>Pseudomonadati</taxon>
        <taxon>Pseudomonadota</taxon>
        <taxon>Gammaproteobacteria</taxon>
        <taxon>Enterobacterales</taxon>
        <taxon>Enterobacteriaceae</taxon>
        <taxon>Salmonella</taxon>
    </lineage>
</organism>
<proteinExistence type="predicted"/>
<evidence type="ECO:0000313" key="1">
    <source>
        <dbReference type="EMBL" id="HAG0017383.1"/>
    </source>
</evidence>